<dbReference type="AlphaFoldDB" id="A0A940WV37"/>
<dbReference type="PANTHER" id="PTHR39183:SF1">
    <property type="entry name" value="SPORE COAT PROTEIN F-LIKE PROTEIN YHCQ"/>
    <property type="match status" value="1"/>
</dbReference>
<dbReference type="PANTHER" id="PTHR39183">
    <property type="entry name" value="SPORE COAT PROTEIN F-LIKE PROTEIN YHCQ"/>
    <property type="match status" value="1"/>
</dbReference>
<dbReference type="GO" id="GO:0030435">
    <property type="term" value="P:sporulation resulting in formation of a cellular spore"/>
    <property type="evidence" value="ECO:0007669"/>
    <property type="project" value="UniProtKB-KW"/>
</dbReference>
<comment type="subcellular location">
    <subcellularLocation>
        <location evidence="2">Spore coat</location>
    </subcellularLocation>
</comment>
<evidence type="ECO:0000313" key="4">
    <source>
        <dbReference type="EMBL" id="MBP3950838.1"/>
    </source>
</evidence>
<gene>
    <name evidence="4" type="ORF">J7W16_06790</name>
</gene>
<evidence type="ECO:0000256" key="3">
    <source>
        <dbReference type="ARBA" id="ARBA00024344"/>
    </source>
</evidence>
<dbReference type="InterPro" id="IPR012347">
    <property type="entry name" value="Ferritin-like"/>
</dbReference>
<keyword evidence="1" id="KW-0749">Sporulation</keyword>
<sequence>MAATRGMIAQSEQVGHQLNHGGHEMFDVHEVLSSTTNVLDSYMMFRSFVKDPELMDILERQYSFILDQYNITCECFSTGQDPSHHTKKYMMKQSNDVIYGLKPSQPKKPIQSVNDIKDSGIACHMLGLIKSSASMLAMSALEVTNPVVRRVLADSVPNYIEMAYEIFLYENKQHQYQVPQLAQQDMNAMSNAYTTMSMQPQMPIAGQYRQ</sequence>
<comment type="caution">
    <text evidence="4">The sequence shown here is derived from an EMBL/GenBank/DDBJ whole genome shotgun (WGS) entry which is preliminary data.</text>
</comment>
<accession>A0A940WV37</accession>
<dbReference type="Proteomes" id="UP000678228">
    <property type="component" value="Unassembled WGS sequence"/>
</dbReference>
<evidence type="ECO:0000313" key="5">
    <source>
        <dbReference type="Proteomes" id="UP000678228"/>
    </source>
</evidence>
<dbReference type="Pfam" id="PF07875">
    <property type="entry name" value="Coat_F"/>
    <property type="match status" value="1"/>
</dbReference>
<evidence type="ECO:0000256" key="2">
    <source>
        <dbReference type="ARBA" id="ARBA00024325"/>
    </source>
</evidence>
<reference evidence="4" key="1">
    <citation type="submission" date="2021-03" db="EMBL/GenBank/DDBJ databases">
        <title>Bacillus suaedae sp. nov., isolated from Suaeda aralocaspica.</title>
        <authorList>
            <person name="Lei R.F.R."/>
        </authorList>
    </citation>
    <scope>NUCLEOTIDE SEQUENCE</scope>
    <source>
        <strain evidence="4">YZJH907-2</strain>
    </source>
</reference>
<proteinExistence type="inferred from homology"/>
<comment type="similarity">
    <text evidence="3">Belongs to the CotF family.</text>
</comment>
<dbReference type="InterPro" id="IPR012851">
    <property type="entry name" value="Spore_coat_CotF-like"/>
</dbReference>
<dbReference type="Gene3D" id="1.20.1260.10">
    <property type="match status" value="1"/>
</dbReference>
<keyword evidence="5" id="KW-1185">Reference proteome</keyword>
<protein>
    <submittedName>
        <fullName evidence="4">Spore coat protein</fullName>
    </submittedName>
</protein>
<dbReference type="EMBL" id="JAGKSQ010000002">
    <property type="protein sequence ID" value="MBP3950838.1"/>
    <property type="molecule type" value="Genomic_DNA"/>
</dbReference>
<keyword evidence="4" id="KW-0167">Capsid protein</keyword>
<evidence type="ECO:0000256" key="1">
    <source>
        <dbReference type="ARBA" id="ARBA00022969"/>
    </source>
</evidence>
<organism evidence="4 5">
    <name type="scientific">Halalkalibacter suaedae</name>
    <dbReference type="NCBI Taxonomy" id="2822140"/>
    <lineage>
        <taxon>Bacteria</taxon>
        <taxon>Bacillati</taxon>
        <taxon>Bacillota</taxon>
        <taxon>Bacilli</taxon>
        <taxon>Bacillales</taxon>
        <taxon>Bacillaceae</taxon>
        <taxon>Halalkalibacter</taxon>
    </lineage>
</organism>
<name>A0A940WV37_9BACI</name>
<dbReference type="RefSeq" id="WP_210596663.1">
    <property type="nucleotide sequence ID" value="NZ_JAGKSQ010000002.1"/>
</dbReference>
<keyword evidence="4" id="KW-0946">Virion</keyword>